<evidence type="ECO:0000259" key="8">
    <source>
        <dbReference type="Pfam" id="PF01370"/>
    </source>
</evidence>
<evidence type="ECO:0000256" key="5">
    <source>
        <dbReference type="ARBA" id="ARBA00023027"/>
    </source>
</evidence>
<dbReference type="PANTHER" id="PTHR43725:SF47">
    <property type="entry name" value="UDP-GLUCOSE 4-EPIMERASE"/>
    <property type="match status" value="1"/>
</dbReference>
<evidence type="ECO:0000256" key="3">
    <source>
        <dbReference type="ARBA" id="ARBA00004947"/>
    </source>
</evidence>
<evidence type="ECO:0000256" key="2">
    <source>
        <dbReference type="ARBA" id="ARBA00001911"/>
    </source>
</evidence>
<evidence type="ECO:0000256" key="4">
    <source>
        <dbReference type="ARBA" id="ARBA00013189"/>
    </source>
</evidence>
<dbReference type="InterPro" id="IPR001509">
    <property type="entry name" value="Epimerase_deHydtase"/>
</dbReference>
<dbReference type="CDD" id="cd05265">
    <property type="entry name" value="SDR_a1"/>
    <property type="match status" value="1"/>
</dbReference>
<dbReference type="InterPro" id="IPR036291">
    <property type="entry name" value="NAD(P)-bd_dom_sf"/>
</dbReference>
<dbReference type="EC" id="5.1.3.2" evidence="4"/>
<accession>A0A5J4YKX7</accession>
<comment type="pathway">
    <text evidence="3">Carbohydrate metabolism; galactose metabolism.</text>
</comment>
<proteinExistence type="predicted"/>
<evidence type="ECO:0000256" key="7">
    <source>
        <dbReference type="ARBA" id="ARBA00023235"/>
    </source>
</evidence>
<name>A0A5J4YKX7_PORPP</name>
<dbReference type="GO" id="GO:0003978">
    <property type="term" value="F:UDP-glucose 4-epimerase activity"/>
    <property type="evidence" value="ECO:0007669"/>
    <property type="project" value="UniProtKB-EC"/>
</dbReference>
<gene>
    <name evidence="9" type="ORF">FVE85_8420</name>
</gene>
<dbReference type="GO" id="GO:0006012">
    <property type="term" value="P:galactose metabolic process"/>
    <property type="evidence" value="ECO:0007669"/>
    <property type="project" value="UniProtKB-KW"/>
</dbReference>
<keyword evidence="6" id="KW-0119">Carbohydrate metabolism</keyword>
<dbReference type="Pfam" id="PF01370">
    <property type="entry name" value="Epimerase"/>
    <property type="match status" value="1"/>
</dbReference>
<organism evidence="9 10">
    <name type="scientific">Porphyridium purpureum</name>
    <name type="common">Red alga</name>
    <name type="synonym">Porphyridium cruentum</name>
    <dbReference type="NCBI Taxonomy" id="35688"/>
    <lineage>
        <taxon>Eukaryota</taxon>
        <taxon>Rhodophyta</taxon>
        <taxon>Bangiophyceae</taxon>
        <taxon>Porphyridiales</taxon>
        <taxon>Porphyridiaceae</taxon>
        <taxon>Porphyridium</taxon>
    </lineage>
</organism>
<evidence type="ECO:0000313" key="10">
    <source>
        <dbReference type="Proteomes" id="UP000324585"/>
    </source>
</evidence>
<keyword evidence="7" id="KW-0413">Isomerase</keyword>
<dbReference type="Proteomes" id="UP000324585">
    <property type="component" value="Unassembled WGS sequence"/>
</dbReference>
<dbReference type="PANTHER" id="PTHR43725">
    <property type="entry name" value="UDP-GLUCOSE 4-EPIMERASE"/>
    <property type="match status" value="1"/>
</dbReference>
<keyword evidence="10" id="KW-1185">Reference proteome</keyword>
<feature type="domain" description="NAD-dependent epimerase/dehydratase" evidence="8">
    <location>
        <begin position="47"/>
        <end position="268"/>
    </location>
</feature>
<dbReference type="AlphaFoldDB" id="A0A5J4YKX7"/>
<dbReference type="OrthoDB" id="419598at2759"/>
<keyword evidence="5" id="KW-0520">NAD</keyword>
<dbReference type="SUPFAM" id="SSF51735">
    <property type="entry name" value="NAD(P)-binding Rossmann-fold domains"/>
    <property type="match status" value="1"/>
</dbReference>
<dbReference type="Gene3D" id="3.40.50.720">
    <property type="entry name" value="NAD(P)-binding Rossmann-like Domain"/>
    <property type="match status" value="1"/>
</dbReference>
<evidence type="ECO:0000256" key="6">
    <source>
        <dbReference type="ARBA" id="ARBA00023144"/>
    </source>
</evidence>
<dbReference type="OMA" id="HFVYMSS"/>
<dbReference type="EMBL" id="VRMN01000011">
    <property type="protein sequence ID" value="KAA8491938.1"/>
    <property type="molecule type" value="Genomic_DNA"/>
</dbReference>
<reference evidence="10" key="1">
    <citation type="journal article" date="2019" name="Nat. Commun.">
        <title>Expansion of phycobilisome linker gene families in mesophilic red algae.</title>
        <authorList>
            <person name="Lee J."/>
            <person name="Kim D."/>
            <person name="Bhattacharya D."/>
            <person name="Yoon H.S."/>
        </authorList>
    </citation>
    <scope>NUCLEOTIDE SEQUENCE [LARGE SCALE GENOMIC DNA]</scope>
    <source>
        <strain evidence="10">CCMP 1328</strain>
    </source>
</reference>
<comment type="caution">
    <text evidence="9">The sequence shown here is derived from an EMBL/GenBank/DDBJ whole genome shotgun (WGS) entry which is preliminary data.</text>
</comment>
<keyword evidence="6" id="KW-0299">Galactose metabolism</keyword>
<protein>
    <recommendedName>
        <fullName evidence="4">UDP-glucose 4-epimerase</fullName>
        <ecNumber evidence="4">5.1.3.2</ecNumber>
    </recommendedName>
</protein>
<comment type="cofactor">
    <cofactor evidence="2">
        <name>NAD(+)</name>
        <dbReference type="ChEBI" id="CHEBI:57540"/>
    </cofactor>
</comment>
<dbReference type="GO" id="GO:0005829">
    <property type="term" value="C:cytosol"/>
    <property type="evidence" value="ECO:0007669"/>
    <property type="project" value="TreeGrafter"/>
</dbReference>
<sequence>MVAAFVGSVGGHAPRVTSPAGRAPARGISTQRRPQVVMMAAGDKKRVLVIGGTRFSGLYLTKVLADAGHEVVLFNRGSKPVGDKSLMVPGETQAQFEARNKNTSVIVGDRTDAAQMTELLKGETFDAIFDNNGRELADSKPLIDLFNGKIEQYIYMSSAGVYAKSDIMPHLETDAVDLKSRHKGKLDTETFLKQSGMPYTAIRPTYIYGALNYNPLEQWFFERLAAGRPVPVPGHGQHLTGLGHVMDLAKAMSACLGNPKAIGKVYNIQDEQAITFDGMVKACATAMGLDPDAVEIVHYNPKEFDFGKKKAFPCRPVHFFTSPRNALSDLDWTVEYNIQAGLKDSYSNDFVHKQKAGKLKNDFSTDDMVLEKLMALK</sequence>
<evidence type="ECO:0000313" key="9">
    <source>
        <dbReference type="EMBL" id="KAA8491938.1"/>
    </source>
</evidence>
<comment type="catalytic activity">
    <reaction evidence="1">
        <text>UDP-alpha-D-glucose = UDP-alpha-D-galactose</text>
        <dbReference type="Rhea" id="RHEA:22168"/>
        <dbReference type="ChEBI" id="CHEBI:58885"/>
        <dbReference type="ChEBI" id="CHEBI:66914"/>
        <dbReference type="EC" id="5.1.3.2"/>
    </reaction>
</comment>
<evidence type="ECO:0000256" key="1">
    <source>
        <dbReference type="ARBA" id="ARBA00000083"/>
    </source>
</evidence>